<dbReference type="Proteomes" id="UP000218209">
    <property type="component" value="Unassembled WGS sequence"/>
</dbReference>
<keyword evidence="2" id="KW-1185">Reference proteome</keyword>
<name>A0A1X6P5Y6_PORUM</name>
<reference evidence="1 2" key="1">
    <citation type="submission" date="2017-03" db="EMBL/GenBank/DDBJ databases">
        <title>WGS assembly of Porphyra umbilicalis.</title>
        <authorList>
            <person name="Brawley S.H."/>
            <person name="Blouin N.A."/>
            <person name="Ficko-Blean E."/>
            <person name="Wheeler G.L."/>
            <person name="Lohr M."/>
            <person name="Goodson H.V."/>
            <person name="Jenkins J.W."/>
            <person name="Blaby-Haas C.E."/>
            <person name="Helliwell K.E."/>
            <person name="Chan C."/>
            <person name="Marriage T."/>
            <person name="Bhattacharya D."/>
            <person name="Klein A.S."/>
            <person name="Badis Y."/>
            <person name="Brodie J."/>
            <person name="Cao Y."/>
            <person name="Collen J."/>
            <person name="Dittami S.M."/>
            <person name="Gachon C.M."/>
            <person name="Green B.R."/>
            <person name="Karpowicz S."/>
            <person name="Kim J.W."/>
            <person name="Kudahl U."/>
            <person name="Lin S."/>
            <person name="Michel G."/>
            <person name="Mittag M."/>
            <person name="Olson B.J."/>
            <person name="Pangilinan J."/>
            <person name="Peng Y."/>
            <person name="Qiu H."/>
            <person name="Shu S."/>
            <person name="Singer J.T."/>
            <person name="Smith A.G."/>
            <person name="Sprecher B.N."/>
            <person name="Wagner V."/>
            <person name="Wang W."/>
            <person name="Wang Z.-Y."/>
            <person name="Yan J."/>
            <person name="Yarish C."/>
            <person name="Zoeuner-Riek S."/>
            <person name="Zhuang Y."/>
            <person name="Zou Y."/>
            <person name="Lindquist E.A."/>
            <person name="Grimwood J."/>
            <person name="Barry K."/>
            <person name="Rokhsar D.S."/>
            <person name="Schmutz J."/>
            <person name="Stiller J.W."/>
            <person name="Grossman A.R."/>
            <person name="Prochnik S.E."/>
        </authorList>
    </citation>
    <scope>NUCLEOTIDE SEQUENCE [LARGE SCALE GENOMIC DNA]</scope>
    <source>
        <strain evidence="1">4086291</strain>
    </source>
</reference>
<gene>
    <name evidence="1" type="ORF">BU14_0204s0001</name>
</gene>
<dbReference type="AlphaFoldDB" id="A0A1X6P5Y6"/>
<evidence type="ECO:0000313" key="2">
    <source>
        <dbReference type="Proteomes" id="UP000218209"/>
    </source>
</evidence>
<evidence type="ECO:0000313" key="1">
    <source>
        <dbReference type="EMBL" id="OSX76155.1"/>
    </source>
</evidence>
<proteinExistence type="predicted"/>
<protein>
    <submittedName>
        <fullName evidence="1">Uncharacterized protein</fullName>
    </submittedName>
</protein>
<sequence length="73" mass="8082">MFSVFISACRVHRVSMIPPAAPLHDGQCKYGATWCMQLVKMISLQTNALRSVRAAKSEDRTVSQTDRRSVGGE</sequence>
<organism evidence="1 2">
    <name type="scientific">Porphyra umbilicalis</name>
    <name type="common">Purple laver</name>
    <name type="synonym">Red alga</name>
    <dbReference type="NCBI Taxonomy" id="2786"/>
    <lineage>
        <taxon>Eukaryota</taxon>
        <taxon>Rhodophyta</taxon>
        <taxon>Bangiophyceae</taxon>
        <taxon>Bangiales</taxon>
        <taxon>Bangiaceae</taxon>
        <taxon>Porphyra</taxon>
    </lineage>
</organism>
<dbReference type="EMBL" id="KV918877">
    <property type="protein sequence ID" value="OSX76155.1"/>
    <property type="molecule type" value="Genomic_DNA"/>
</dbReference>
<accession>A0A1X6P5Y6</accession>